<dbReference type="PANTHER" id="PTHR10956">
    <property type="entry name" value="60S RIBOSOMAL PROTEIN L31"/>
    <property type="match status" value="1"/>
</dbReference>
<keyword evidence="3" id="KW-0687">Ribonucleoprotein</keyword>
<dbReference type="EMBL" id="CP119064">
    <property type="protein sequence ID" value="WEL38171.1"/>
    <property type="molecule type" value="Genomic_DNA"/>
</dbReference>
<reference evidence="4" key="1">
    <citation type="submission" date="2021-05" db="EMBL/GenBank/DDBJ databases">
        <title>Encephalitozoon hellem ATCC 50604 Complete Genome.</title>
        <authorList>
            <person name="Mascarenhas dos Santos A.C."/>
            <person name="Julian A.T."/>
            <person name="Pombert J.-F."/>
        </authorList>
    </citation>
    <scope>NUCLEOTIDE SEQUENCE</scope>
    <source>
        <strain evidence="4">ATCC 50604</strain>
    </source>
</reference>
<keyword evidence="2 4" id="KW-0689">Ribosomal protein</keyword>
<dbReference type="Proteomes" id="UP001059546">
    <property type="component" value="Chromosome III"/>
</dbReference>
<comment type="similarity">
    <text evidence="1">Belongs to the eukaryotic ribosomal protein eL31 family.</text>
</comment>
<dbReference type="SUPFAM" id="SSF54575">
    <property type="entry name" value="Ribosomal protein L31e"/>
    <property type="match status" value="1"/>
</dbReference>
<name>A0A9Q9F941_ENCHE</name>
<dbReference type="GO" id="GO:0002181">
    <property type="term" value="P:cytoplasmic translation"/>
    <property type="evidence" value="ECO:0007669"/>
    <property type="project" value="TreeGrafter"/>
</dbReference>
<dbReference type="EMBL" id="CP075149">
    <property type="protein sequence ID" value="UTX42712.1"/>
    <property type="molecule type" value="Genomic_DNA"/>
</dbReference>
<protein>
    <submittedName>
        <fullName evidence="4">Ribosomal protein L31e</fullName>
    </submittedName>
</protein>
<evidence type="ECO:0000313" key="4">
    <source>
        <dbReference type="EMBL" id="UTX42712.1"/>
    </source>
</evidence>
<dbReference type="SMART" id="SM01380">
    <property type="entry name" value="Ribosomal_L31e"/>
    <property type="match status" value="1"/>
</dbReference>
<accession>A0A9Q9F941</accession>
<dbReference type="Pfam" id="PF01198">
    <property type="entry name" value="Ribosomal_L31e"/>
    <property type="match status" value="1"/>
</dbReference>
<reference evidence="5 7" key="2">
    <citation type="submission" date="2023-02" db="EMBL/GenBank/DDBJ databases">
        <title>Encephalitozoon hellem ATCC 50451 complete genome.</title>
        <authorList>
            <person name="Mascarenhas dos Santos A.C."/>
            <person name="Julian A.T."/>
            <person name="Pombert J.-F."/>
        </authorList>
    </citation>
    <scope>NUCLEOTIDE SEQUENCE [LARGE SCALE GENOMIC DNA]</scope>
    <source>
        <strain evidence="5 7">ATCC 50451</strain>
    </source>
</reference>
<sequence length="110" mass="12805">MWSKIEENQTVEMTVNLRRICSRLPWTRKAPKAVKMLKREIQKHFREKIGVVITSDLNNFIHSRGNKKVPHKVRVRVTKEASLKNAEENVLKTDLVVVGSFKNLKEVIVD</sequence>
<dbReference type="Gene3D" id="3.10.440.10">
    <property type="match status" value="1"/>
</dbReference>
<proteinExistence type="inferred from homology"/>
<dbReference type="PANTHER" id="PTHR10956:SF0">
    <property type="entry name" value="60S RIBOSOMAL PROTEIN L31"/>
    <property type="match status" value="1"/>
</dbReference>
<dbReference type="InterPro" id="IPR000054">
    <property type="entry name" value="Ribosomal_eL31"/>
</dbReference>
<dbReference type="InterPro" id="IPR023621">
    <property type="entry name" value="Ribosomal_eL31_dom_sf"/>
</dbReference>
<evidence type="ECO:0000313" key="5">
    <source>
        <dbReference type="EMBL" id="WEL38171.1"/>
    </source>
</evidence>
<evidence type="ECO:0000256" key="2">
    <source>
        <dbReference type="ARBA" id="ARBA00022980"/>
    </source>
</evidence>
<organism evidence="4 6">
    <name type="scientific">Encephalitozoon hellem</name>
    <name type="common">Microsporidian parasite</name>
    <dbReference type="NCBI Taxonomy" id="27973"/>
    <lineage>
        <taxon>Eukaryota</taxon>
        <taxon>Fungi</taxon>
        <taxon>Fungi incertae sedis</taxon>
        <taxon>Microsporidia</taxon>
        <taxon>Unikaryonidae</taxon>
        <taxon>Encephalitozoon</taxon>
    </lineage>
</organism>
<evidence type="ECO:0000256" key="1">
    <source>
        <dbReference type="ARBA" id="ARBA00010808"/>
    </source>
</evidence>
<dbReference type="OrthoDB" id="9739313at2759"/>
<dbReference type="Proteomes" id="UP001217963">
    <property type="component" value="Chromosome III"/>
</dbReference>
<evidence type="ECO:0000313" key="7">
    <source>
        <dbReference type="Proteomes" id="UP001217963"/>
    </source>
</evidence>
<evidence type="ECO:0000313" key="6">
    <source>
        <dbReference type="Proteomes" id="UP001059546"/>
    </source>
</evidence>
<gene>
    <name evidence="4" type="ORF">GPU96_03g04320</name>
    <name evidence="5" type="ORF">PFJ87_03g00270</name>
</gene>
<keyword evidence="7" id="KW-1185">Reference proteome</keyword>
<dbReference type="GO" id="GO:0003735">
    <property type="term" value="F:structural constituent of ribosome"/>
    <property type="evidence" value="ECO:0007669"/>
    <property type="project" value="InterPro"/>
</dbReference>
<dbReference type="AlphaFoldDB" id="A0A9Q9F941"/>
<evidence type="ECO:0000256" key="3">
    <source>
        <dbReference type="ARBA" id="ARBA00023274"/>
    </source>
</evidence>
<dbReference type="GO" id="GO:0022625">
    <property type="term" value="C:cytosolic large ribosomal subunit"/>
    <property type="evidence" value="ECO:0007669"/>
    <property type="project" value="TreeGrafter"/>
</dbReference>